<dbReference type="InterPro" id="IPR037524">
    <property type="entry name" value="PA14/GLEYA"/>
</dbReference>
<dbReference type="InterPro" id="IPR011658">
    <property type="entry name" value="PA14_dom"/>
</dbReference>
<dbReference type="GO" id="GO:0005975">
    <property type="term" value="P:carbohydrate metabolic process"/>
    <property type="evidence" value="ECO:0007669"/>
    <property type="project" value="InterPro"/>
</dbReference>
<dbReference type="InterPro" id="IPR017853">
    <property type="entry name" value="GH"/>
</dbReference>
<evidence type="ECO:0000256" key="1">
    <source>
        <dbReference type="ARBA" id="ARBA00001231"/>
    </source>
</evidence>
<feature type="active site" description="Proton donor" evidence="6">
    <location>
        <position position="339"/>
    </location>
</feature>
<keyword evidence="5" id="KW-0326">Glycosidase</keyword>
<evidence type="ECO:0000256" key="2">
    <source>
        <dbReference type="ARBA" id="ARBA00006285"/>
    </source>
</evidence>
<comment type="similarity">
    <text evidence="2">Belongs to the glycosyl hydrolase 20 family.</text>
</comment>
<comment type="catalytic activity">
    <reaction evidence="1">
        <text>Hydrolysis of terminal non-reducing N-acetyl-D-hexosamine residues in N-acetyl-beta-D-hexosaminides.</text>
        <dbReference type="EC" id="3.2.1.52"/>
    </reaction>
</comment>
<evidence type="ECO:0000256" key="4">
    <source>
        <dbReference type="ARBA" id="ARBA00022801"/>
    </source>
</evidence>
<keyword evidence="9" id="KW-1185">Reference proteome</keyword>
<dbReference type="KEGG" id="cbae:COR50_10920"/>
<dbReference type="Pfam" id="PF00728">
    <property type="entry name" value="Glyco_hydro_20"/>
    <property type="match status" value="1"/>
</dbReference>
<evidence type="ECO:0000313" key="8">
    <source>
        <dbReference type="EMBL" id="ATL47635.1"/>
    </source>
</evidence>
<protein>
    <recommendedName>
        <fullName evidence="3">beta-N-acetylhexosaminidase</fullName>
        <ecNumber evidence="3">3.2.1.52</ecNumber>
    </recommendedName>
</protein>
<dbReference type="Gene3D" id="3.20.20.80">
    <property type="entry name" value="Glycosidases"/>
    <property type="match status" value="1"/>
</dbReference>
<dbReference type="InterPro" id="IPR025705">
    <property type="entry name" value="Beta_hexosaminidase_sua/sub"/>
</dbReference>
<dbReference type="Pfam" id="PF13290">
    <property type="entry name" value="CHB_HEX_C_1"/>
    <property type="match status" value="1"/>
</dbReference>
<dbReference type="GO" id="GO:0016020">
    <property type="term" value="C:membrane"/>
    <property type="evidence" value="ECO:0007669"/>
    <property type="project" value="TreeGrafter"/>
</dbReference>
<accession>A0A291QUM3</accession>
<dbReference type="SUPFAM" id="SSF51445">
    <property type="entry name" value="(Trans)glycosidases"/>
    <property type="match status" value="1"/>
</dbReference>
<dbReference type="Gene3D" id="2.60.120.380">
    <property type="match status" value="1"/>
</dbReference>
<dbReference type="RefSeq" id="WP_098194012.1">
    <property type="nucleotide sequence ID" value="NZ_CP023777.1"/>
</dbReference>
<dbReference type="SUPFAM" id="SSF55545">
    <property type="entry name" value="beta-N-acetylhexosaminidase-like domain"/>
    <property type="match status" value="1"/>
</dbReference>
<dbReference type="EMBL" id="CP023777">
    <property type="protein sequence ID" value="ATL47635.1"/>
    <property type="molecule type" value="Genomic_DNA"/>
</dbReference>
<keyword evidence="4" id="KW-0378">Hydrolase</keyword>
<evidence type="ECO:0000313" key="9">
    <source>
        <dbReference type="Proteomes" id="UP000220133"/>
    </source>
</evidence>
<dbReference type="Gene3D" id="3.30.379.10">
    <property type="entry name" value="Chitobiase/beta-hexosaminidase domain 2-like"/>
    <property type="match status" value="1"/>
</dbReference>
<dbReference type="PROSITE" id="PS51820">
    <property type="entry name" value="PA14"/>
    <property type="match status" value="1"/>
</dbReference>
<dbReference type="Pfam" id="PF07691">
    <property type="entry name" value="PA14"/>
    <property type="match status" value="1"/>
</dbReference>
<name>A0A291QUM3_9BACT</name>
<gene>
    <name evidence="8" type="ORF">COR50_10920</name>
</gene>
<dbReference type="PANTHER" id="PTHR22600">
    <property type="entry name" value="BETA-HEXOSAMINIDASE"/>
    <property type="match status" value="1"/>
</dbReference>
<dbReference type="GO" id="GO:0004563">
    <property type="term" value="F:beta-N-acetylhexosaminidase activity"/>
    <property type="evidence" value="ECO:0007669"/>
    <property type="project" value="UniProtKB-EC"/>
</dbReference>
<dbReference type="PRINTS" id="PR00738">
    <property type="entry name" value="GLHYDRLASE20"/>
</dbReference>
<dbReference type="InterPro" id="IPR059177">
    <property type="entry name" value="GH29D-like_dom"/>
</dbReference>
<dbReference type="SUPFAM" id="SSF56988">
    <property type="entry name" value="Anthrax protective antigen"/>
    <property type="match status" value="1"/>
</dbReference>
<dbReference type="Proteomes" id="UP000220133">
    <property type="component" value="Chromosome"/>
</dbReference>
<dbReference type="OrthoDB" id="726159at2"/>
<dbReference type="GO" id="GO:0030203">
    <property type="term" value="P:glycosaminoglycan metabolic process"/>
    <property type="evidence" value="ECO:0007669"/>
    <property type="project" value="TreeGrafter"/>
</dbReference>
<sequence length="769" mass="86514">MKKLVLFTLSTLLCVSAFSQRKRYYKKRPTPQVASAPILPEPAEMKVLPGSFTLTPLIKVYTQGEAAEKTLELLNLFLDENYGFRLENKAASANETHSIALIEDDSYPEPEGYQLTIANNKILIKGQGAGLFYGLQTFNRLLPLEHIQKLVIRNVQINDKPRFAYRGLMLDVCRHFMPMTYVKKYIDIMSQYKFNRFHFHLTDDQGWRVEIKKYPRLQSIASSRKETLVGRLGQSSQYDGKEHAGYYTQAELRDLVKYAEDRHVTIIPEIEMPGHALAALAAYPYLGCTGGPYEVGEKWGVFKDVYCAGNDSVFLFLQDVLDEVIQIFPGKYIHIGGDECPKDRWKECPKCQKRIKDLHLKNEHDLQSYFITRMEKYLNSKGRQIIGWDEILEGGLAPNATVMSWRGEQGGIEAAKQKHDVIMTPNQYLYLDYYQGDPATEPYLNIGGNLPLSKVYNYEPLPAELTAEEKKYIKGVQANVWTEYIPNGTVADYMTYPRALAVAEIAWSPAAKKDYGEFLKKLENALFRLDQHYVNFRVPEPVGLEDVVTTQNAVRVSLKPPVKSSIIRYTLDGSEPTNSSPLYTAPFNIQLPDGSTKTLKCVVMLPSGRKSKVFTATYTHKSYLAATPAVPKGQGLSYKTVNQRLDIKSPIPSANAQSGIANDIDINKFSVNSPFTVEYSGYLQIPADGLYECSLSSDDGSVMYIGDELVVDNDGEHGAVLKKSSIPLRKGYHKFVIRYFDLGGGKSLQAKIGIQGKTALGLSKMVFHD</sequence>
<dbReference type="AlphaFoldDB" id="A0A291QUM3"/>
<dbReference type="InterPro" id="IPR015883">
    <property type="entry name" value="Glyco_hydro_20_cat"/>
</dbReference>
<proteinExistence type="inferred from homology"/>
<feature type="domain" description="PA14" evidence="7">
    <location>
        <begin position="631"/>
        <end position="769"/>
    </location>
</feature>
<dbReference type="EC" id="3.2.1.52" evidence="3"/>
<evidence type="ECO:0000256" key="5">
    <source>
        <dbReference type="ARBA" id="ARBA00023295"/>
    </source>
</evidence>
<dbReference type="CDD" id="cd06563">
    <property type="entry name" value="GH20_chitobiase-like"/>
    <property type="match status" value="1"/>
</dbReference>
<organism evidence="8 9">
    <name type="scientific">Chitinophaga caeni</name>
    <dbReference type="NCBI Taxonomy" id="2029983"/>
    <lineage>
        <taxon>Bacteria</taxon>
        <taxon>Pseudomonadati</taxon>
        <taxon>Bacteroidota</taxon>
        <taxon>Chitinophagia</taxon>
        <taxon>Chitinophagales</taxon>
        <taxon>Chitinophagaceae</taxon>
        <taxon>Chitinophaga</taxon>
    </lineage>
</organism>
<reference evidence="8 9" key="1">
    <citation type="submission" date="2017-10" db="EMBL/GenBank/DDBJ databases">
        <title>Paenichitinophaga pekingensis gen. nov., sp. nov., isolated from activated sludge.</title>
        <authorList>
            <person name="Jin D."/>
            <person name="Kong X."/>
            <person name="Deng Y."/>
            <person name="Bai Z."/>
        </authorList>
    </citation>
    <scope>NUCLEOTIDE SEQUENCE [LARGE SCALE GENOMIC DNA]</scope>
    <source>
        <strain evidence="8 9">13</strain>
    </source>
</reference>
<dbReference type="PANTHER" id="PTHR22600:SF57">
    <property type="entry name" value="BETA-N-ACETYLHEXOSAMINIDASE"/>
    <property type="match status" value="1"/>
</dbReference>
<evidence type="ECO:0000256" key="3">
    <source>
        <dbReference type="ARBA" id="ARBA00012663"/>
    </source>
</evidence>
<evidence type="ECO:0000259" key="7">
    <source>
        <dbReference type="PROSITE" id="PS51820"/>
    </source>
</evidence>
<evidence type="ECO:0000256" key="6">
    <source>
        <dbReference type="PIRSR" id="PIRSR625705-1"/>
    </source>
</evidence>
<dbReference type="InterPro" id="IPR015882">
    <property type="entry name" value="HEX_bac_N"/>
</dbReference>
<dbReference type="Pfam" id="PF02838">
    <property type="entry name" value="Glyco_hydro_20b"/>
    <property type="match status" value="1"/>
</dbReference>
<dbReference type="SMART" id="SM00758">
    <property type="entry name" value="PA14"/>
    <property type="match status" value="1"/>
</dbReference>
<dbReference type="InterPro" id="IPR029018">
    <property type="entry name" value="Hex-like_dom2"/>
</dbReference>